<dbReference type="GO" id="GO:0005829">
    <property type="term" value="C:cytosol"/>
    <property type="evidence" value="ECO:0007669"/>
    <property type="project" value="TreeGrafter"/>
</dbReference>
<dbReference type="eggNOG" id="COG0837">
    <property type="taxonomic scope" value="Bacteria"/>
</dbReference>
<feature type="binding site" evidence="3">
    <location>
        <begin position="7"/>
        <end position="12"/>
    </location>
    <ligand>
        <name>ATP</name>
        <dbReference type="ChEBI" id="CHEBI:30616"/>
    </ligand>
</feature>
<dbReference type="AlphaFoldDB" id="A0A0U4P280"/>
<dbReference type="NCBIfam" id="TIGR00749">
    <property type="entry name" value="glk"/>
    <property type="match status" value="1"/>
</dbReference>
<dbReference type="EMBL" id="CP013987">
    <property type="protein sequence ID" value="ALZ85025.1"/>
    <property type="molecule type" value="Genomic_DNA"/>
</dbReference>
<comment type="catalytic activity">
    <reaction evidence="3">
        <text>D-glucose + ATP = D-glucose 6-phosphate + ADP + H(+)</text>
        <dbReference type="Rhea" id="RHEA:17825"/>
        <dbReference type="ChEBI" id="CHEBI:4167"/>
        <dbReference type="ChEBI" id="CHEBI:15378"/>
        <dbReference type="ChEBI" id="CHEBI:30616"/>
        <dbReference type="ChEBI" id="CHEBI:61548"/>
        <dbReference type="ChEBI" id="CHEBI:456216"/>
        <dbReference type="EC" id="2.7.1.2"/>
    </reaction>
</comment>
<reference evidence="5 8" key="1">
    <citation type="submission" date="2016-01" db="EMBL/GenBank/DDBJ databases">
        <title>Annotation of Pseudomonas oryzihabitans USDA-ARS-USMARC-56511.</title>
        <authorList>
            <person name="Harhay G.P."/>
            <person name="Harhay D.M."/>
            <person name="Smith T.P.L."/>
            <person name="Bono J.L."/>
            <person name="Heaton M.P."/>
            <person name="Clawson M.L."/>
            <person name="Chitko-Mckown C.G."/>
            <person name="Capik S.F."/>
            <person name="DeDonder K.D."/>
            <person name="Apley M.D."/>
            <person name="Lubbers B.V."/>
            <person name="White B.J."/>
            <person name="Larson R.L."/>
        </authorList>
    </citation>
    <scope>NUCLEOTIDE SEQUENCE [LARGE SCALE GENOMIC DNA]</scope>
    <source>
        <strain evidence="5 8">USDA-ARS-USMARC-56511</strain>
    </source>
</reference>
<dbReference type="Proteomes" id="UP000183046">
    <property type="component" value="Unassembled WGS sequence"/>
</dbReference>
<keyword evidence="3" id="KW-0547">Nucleotide-binding</keyword>
<accession>A0A0U4P280</accession>
<evidence type="ECO:0000313" key="6">
    <source>
        <dbReference type="EMBL" id="ONN70138.1"/>
    </source>
</evidence>
<dbReference type="Gene3D" id="3.40.367.20">
    <property type="match status" value="1"/>
</dbReference>
<dbReference type="GO" id="GO:0005536">
    <property type="term" value="F:D-glucose binding"/>
    <property type="evidence" value="ECO:0007669"/>
    <property type="project" value="InterPro"/>
</dbReference>
<dbReference type="SUPFAM" id="SSF53067">
    <property type="entry name" value="Actin-like ATPase domain"/>
    <property type="match status" value="1"/>
</dbReference>
<evidence type="ECO:0000256" key="2">
    <source>
        <dbReference type="ARBA" id="ARBA00022777"/>
    </source>
</evidence>
<keyword evidence="1 3" id="KW-0808">Transferase</keyword>
<reference evidence="9" key="2">
    <citation type="submission" date="2016-10" db="EMBL/GenBank/DDBJ databases">
        <authorList>
            <person name="de Groot N.N."/>
        </authorList>
    </citation>
    <scope>NUCLEOTIDE SEQUENCE [LARGE SCALE GENOMIC DNA]</scope>
    <source>
        <strain evidence="9">DSM 15758</strain>
    </source>
</reference>
<dbReference type="GO" id="GO:0005524">
    <property type="term" value="F:ATP binding"/>
    <property type="evidence" value="ECO:0007669"/>
    <property type="project" value="UniProtKB-UniRule"/>
</dbReference>
<dbReference type="NCBIfam" id="NF001415">
    <property type="entry name" value="PRK00292.1-2"/>
    <property type="match status" value="1"/>
</dbReference>
<evidence type="ECO:0000313" key="10">
    <source>
        <dbReference type="Proteomes" id="UP000189310"/>
    </source>
</evidence>
<keyword evidence="3" id="KW-0963">Cytoplasm</keyword>
<keyword evidence="2 3" id="KW-0418">Kinase</keyword>
<dbReference type="EMBL" id="FMWB01000001">
    <property type="protein sequence ID" value="SCZ21182.1"/>
    <property type="molecule type" value="Genomic_DNA"/>
</dbReference>
<dbReference type="HAMAP" id="MF_00524">
    <property type="entry name" value="Glucokinase"/>
    <property type="match status" value="1"/>
</dbReference>
<evidence type="ECO:0000313" key="8">
    <source>
        <dbReference type="Proteomes" id="UP000064137"/>
    </source>
</evidence>
<dbReference type="GO" id="GO:0006096">
    <property type="term" value="P:glycolytic process"/>
    <property type="evidence" value="ECO:0007669"/>
    <property type="project" value="UniProtKB-UniRule"/>
</dbReference>
<evidence type="ECO:0000313" key="7">
    <source>
        <dbReference type="EMBL" id="SCZ21182.1"/>
    </source>
</evidence>
<reference evidence="6 10" key="4">
    <citation type="submission" date="2017-01" db="EMBL/GenBank/DDBJ databases">
        <title>Pseudomonas psychrotolerans genome sequencing and assembly.</title>
        <authorList>
            <person name="Vyas B."/>
            <person name="Mayilraj S."/>
        </authorList>
    </citation>
    <scope>NUCLEOTIDE SEQUENCE [LARGE SCALE GENOMIC DNA]</scope>
    <source>
        <strain evidence="6 10">SDS18</strain>
    </source>
</reference>
<evidence type="ECO:0000256" key="4">
    <source>
        <dbReference type="RuleBase" id="RU004046"/>
    </source>
</evidence>
<comment type="subcellular location">
    <subcellularLocation>
        <location evidence="3">Cytoplasm</location>
    </subcellularLocation>
</comment>
<dbReference type="InterPro" id="IPR043129">
    <property type="entry name" value="ATPase_NBD"/>
</dbReference>
<organism evidence="5 8">
    <name type="scientific">Pseudomonas oryzihabitans</name>
    <dbReference type="NCBI Taxonomy" id="47885"/>
    <lineage>
        <taxon>Bacteria</taxon>
        <taxon>Pseudomonadati</taxon>
        <taxon>Pseudomonadota</taxon>
        <taxon>Gammaproteobacteria</taxon>
        <taxon>Pseudomonadales</taxon>
        <taxon>Pseudomonadaceae</taxon>
        <taxon>Pseudomonas</taxon>
    </lineage>
</organism>
<protein>
    <recommendedName>
        <fullName evidence="3">Glucokinase</fullName>
        <ecNumber evidence="3">2.7.1.2</ecNumber>
    </recommendedName>
    <alternativeName>
        <fullName evidence="3">Glucose kinase</fullName>
    </alternativeName>
</protein>
<evidence type="ECO:0000256" key="1">
    <source>
        <dbReference type="ARBA" id="ARBA00022679"/>
    </source>
</evidence>
<reference evidence="7" key="3">
    <citation type="submission" date="2016-10" db="EMBL/GenBank/DDBJ databases">
        <authorList>
            <person name="Varghese N."/>
            <person name="Submissions S."/>
        </authorList>
    </citation>
    <scope>NUCLEOTIDE SEQUENCE</scope>
    <source>
        <strain evidence="7">DSM 15758</strain>
    </source>
</reference>
<sequence>MSLALVGDIGGTNARFALWRDGRLEAIEVFACADYACPEDAVRKYLAQTGVALDDITAVCLACAGPVGEGDFRFTNNHWVIKREQFCRELGLTHLLLINDFTSMAWAIARLDPADSVQVRDGIALPTRPRLVIGPGTGLGLASLVPSGKDRWIVLPSEGGHVDLPINTQREFDIWKILKRQFGNHVSAERVVSGSGLVNLYHASCELDGRTAALHSAADICELALKGDPYADAVLEQFFIWLARVAGNAALTLGALGGVYIAGGILPRFVERFQSGAFAHAFADKGKTSSAYLKDIPAWLVTAEYPGLFGAGVALDQTIAEARQA</sequence>
<dbReference type="KEGG" id="por:APT59_12800"/>
<dbReference type="EMBL" id="MTLN01000008">
    <property type="protein sequence ID" value="ONN70138.1"/>
    <property type="molecule type" value="Genomic_DNA"/>
</dbReference>
<dbReference type="RefSeq" id="WP_007158679.1">
    <property type="nucleotide sequence ID" value="NZ_CP013987.1"/>
</dbReference>
<dbReference type="Proteomes" id="UP000064137">
    <property type="component" value="Chromosome"/>
</dbReference>
<dbReference type="STRING" id="237610.BJP27_03745"/>
<dbReference type="PATRIC" id="fig|47885.6.peg.1574"/>
<dbReference type="PANTHER" id="PTHR47690">
    <property type="entry name" value="GLUCOKINASE"/>
    <property type="match status" value="1"/>
</dbReference>
<dbReference type="Pfam" id="PF02685">
    <property type="entry name" value="Glucokinase"/>
    <property type="match status" value="1"/>
</dbReference>
<keyword evidence="3" id="KW-0067">ATP-binding</keyword>
<gene>
    <name evidence="3" type="primary">glk</name>
    <name evidence="5" type="ORF">APT59_12800</name>
    <name evidence="6" type="ORF">BVL52_17905</name>
    <name evidence="7" type="ORF">SAMN05216279_101319</name>
</gene>
<keyword evidence="10" id="KW-1185">Reference proteome</keyword>
<keyword evidence="3" id="KW-0324">Glycolysis</keyword>
<evidence type="ECO:0000313" key="9">
    <source>
        <dbReference type="Proteomes" id="UP000183046"/>
    </source>
</evidence>
<dbReference type="OrthoDB" id="9800595at2"/>
<dbReference type="PANTHER" id="PTHR47690:SF1">
    <property type="entry name" value="GLUCOKINASE"/>
    <property type="match status" value="1"/>
</dbReference>
<evidence type="ECO:0000313" key="5">
    <source>
        <dbReference type="EMBL" id="ALZ85025.1"/>
    </source>
</evidence>
<accession>A0A1G5M7M9</accession>
<evidence type="ECO:0000256" key="3">
    <source>
        <dbReference type="HAMAP-Rule" id="MF_00524"/>
    </source>
</evidence>
<dbReference type="InterPro" id="IPR003836">
    <property type="entry name" value="Glucokinase"/>
</dbReference>
<dbReference type="Gene3D" id="3.30.420.40">
    <property type="match status" value="1"/>
</dbReference>
<dbReference type="Proteomes" id="UP000189310">
    <property type="component" value="Unassembled WGS sequence"/>
</dbReference>
<comment type="similarity">
    <text evidence="3 4">Belongs to the bacterial glucokinase family.</text>
</comment>
<dbReference type="CDD" id="cd24008">
    <property type="entry name" value="ASKHA_NBD_GLK"/>
    <property type="match status" value="1"/>
</dbReference>
<dbReference type="InterPro" id="IPR050201">
    <property type="entry name" value="Bacterial_glucokinase"/>
</dbReference>
<dbReference type="GO" id="GO:0004340">
    <property type="term" value="F:glucokinase activity"/>
    <property type="evidence" value="ECO:0007669"/>
    <property type="project" value="UniProtKB-UniRule"/>
</dbReference>
<dbReference type="GeneID" id="57557762"/>
<dbReference type="EC" id="2.7.1.2" evidence="3"/>
<name>A0A0U4P280_9PSED</name>
<proteinExistence type="inferred from homology"/>